<protein>
    <submittedName>
        <fullName evidence="1">Uncharacterized protein</fullName>
    </submittedName>
</protein>
<name>A0A0R3KWT0_9BRAD</name>
<gene>
    <name evidence="1" type="ORF">CP49_30220</name>
</gene>
<comment type="caution">
    <text evidence="1">The sequence shown here is derived from an EMBL/GenBank/DDBJ whole genome shotgun (WGS) entry which is preliminary data.</text>
</comment>
<evidence type="ECO:0000313" key="2">
    <source>
        <dbReference type="Proteomes" id="UP000051913"/>
    </source>
</evidence>
<proteinExistence type="predicted"/>
<organism evidence="1 2">
    <name type="scientific">Bradyrhizobium valentinum</name>
    <dbReference type="NCBI Taxonomy" id="1518501"/>
    <lineage>
        <taxon>Bacteria</taxon>
        <taxon>Pseudomonadati</taxon>
        <taxon>Pseudomonadota</taxon>
        <taxon>Alphaproteobacteria</taxon>
        <taxon>Hyphomicrobiales</taxon>
        <taxon>Nitrobacteraceae</taxon>
        <taxon>Bradyrhizobium</taxon>
    </lineage>
</organism>
<evidence type="ECO:0000313" key="1">
    <source>
        <dbReference type="EMBL" id="KRQ98108.1"/>
    </source>
</evidence>
<dbReference type="AlphaFoldDB" id="A0A0R3KWT0"/>
<dbReference type="EMBL" id="LLXX01000179">
    <property type="protein sequence ID" value="KRQ98108.1"/>
    <property type="molecule type" value="Genomic_DNA"/>
</dbReference>
<dbReference type="Proteomes" id="UP000051913">
    <property type="component" value="Unassembled WGS sequence"/>
</dbReference>
<keyword evidence="2" id="KW-1185">Reference proteome</keyword>
<sequence length="107" mass="11794">MYVKLHQRRIADRFETVNLSGLNDKDVASTAFESLATDGPHSATFTNELNLVIRMPMRAWPGTRLPVEQKDRHSGVALIGADKLMGTAGTGQVLLTNVMHFHSSYAI</sequence>
<reference evidence="1 2" key="1">
    <citation type="submission" date="2014-03" db="EMBL/GenBank/DDBJ databases">
        <title>Bradyrhizobium valentinum sp. nov., isolated from effective nodules of Lupinus mariae-josephae, a lupine endemic of basic-lime soils in Eastern Spain.</title>
        <authorList>
            <person name="Duran D."/>
            <person name="Rey L."/>
            <person name="Navarro A."/>
            <person name="Busquets A."/>
            <person name="Imperial J."/>
            <person name="Ruiz-Argueso T."/>
        </authorList>
    </citation>
    <scope>NUCLEOTIDE SEQUENCE [LARGE SCALE GENOMIC DNA]</scope>
    <source>
        <strain evidence="1 2">LmjM3</strain>
    </source>
</reference>
<accession>A0A0R3KWT0</accession>